<dbReference type="Pfam" id="PF01380">
    <property type="entry name" value="SIS"/>
    <property type="match status" value="1"/>
</dbReference>
<feature type="site" description="Catalytically relevant" evidence="6">
    <location>
        <position position="200"/>
    </location>
</feature>
<feature type="site" description="Catalytically relevant" evidence="6">
    <location>
        <position position="66"/>
    </location>
</feature>
<evidence type="ECO:0000256" key="4">
    <source>
        <dbReference type="PIRNR" id="PIRNR004692"/>
    </source>
</evidence>
<dbReference type="GO" id="GO:0046872">
    <property type="term" value="F:metal ion binding"/>
    <property type="evidence" value="ECO:0007669"/>
    <property type="project" value="UniProtKB-KW"/>
</dbReference>
<dbReference type="GO" id="GO:0019146">
    <property type="term" value="F:arabinose-5-phosphate isomerase activity"/>
    <property type="evidence" value="ECO:0007669"/>
    <property type="project" value="UniProtKB-EC"/>
</dbReference>
<dbReference type="SUPFAM" id="SSF53697">
    <property type="entry name" value="SIS domain"/>
    <property type="match status" value="1"/>
</dbReference>
<dbReference type="PANTHER" id="PTHR42745">
    <property type="match status" value="1"/>
</dbReference>
<dbReference type="GO" id="GO:0097367">
    <property type="term" value="F:carbohydrate derivative binding"/>
    <property type="evidence" value="ECO:0007669"/>
    <property type="project" value="InterPro"/>
</dbReference>
<accession>A0A6M4H468</accession>
<dbReference type="Pfam" id="PF00571">
    <property type="entry name" value="CBS"/>
    <property type="match status" value="2"/>
</dbReference>
<evidence type="ECO:0000259" key="9">
    <source>
        <dbReference type="PROSITE" id="PS51464"/>
    </source>
</evidence>
<comment type="similarity">
    <text evidence="1 4">Belongs to the SIS family. GutQ/KpsF subfamily.</text>
</comment>
<keyword evidence="2" id="KW-0677">Repeat</keyword>
<dbReference type="RefSeq" id="WP_171159680.1">
    <property type="nucleotide sequence ID" value="NZ_CP053073.1"/>
</dbReference>
<dbReference type="NCBIfam" id="TIGR00393">
    <property type="entry name" value="kpsF"/>
    <property type="match status" value="1"/>
</dbReference>
<evidence type="ECO:0000313" key="11">
    <source>
        <dbReference type="Proteomes" id="UP000503096"/>
    </source>
</evidence>
<dbReference type="FunCoup" id="A0A6M4H468">
    <property type="interactions" value="188"/>
</dbReference>
<dbReference type="InterPro" id="IPR004800">
    <property type="entry name" value="KdsD/KpsF-type"/>
</dbReference>
<dbReference type="Gene3D" id="3.40.50.10490">
    <property type="entry name" value="Glucose-6-phosphate isomerase like protein, domain 1"/>
    <property type="match status" value="1"/>
</dbReference>
<feature type="domain" description="CBS" evidence="8">
    <location>
        <begin position="284"/>
        <end position="337"/>
    </location>
</feature>
<evidence type="ECO:0000313" key="10">
    <source>
        <dbReference type="EMBL" id="QJR13284.1"/>
    </source>
</evidence>
<dbReference type="EC" id="5.3.1.13" evidence="10"/>
<gene>
    <name evidence="10" type="primary">kdsD</name>
    <name evidence="10" type="ORF">DSM104440_00066</name>
</gene>
<keyword evidence="3 7" id="KW-0129">CBS domain</keyword>
<proteinExistence type="inferred from homology"/>
<dbReference type="SMART" id="SM00116">
    <property type="entry name" value="CBS"/>
    <property type="match status" value="2"/>
</dbReference>
<dbReference type="PROSITE" id="PS51371">
    <property type="entry name" value="CBS"/>
    <property type="match status" value="2"/>
</dbReference>
<feature type="site" description="Catalytically relevant" evidence="6">
    <location>
        <position position="118"/>
    </location>
</feature>
<dbReference type="InterPro" id="IPR050986">
    <property type="entry name" value="GutQ/KpsF_isomerases"/>
</dbReference>
<feature type="binding site" evidence="5">
    <location>
        <position position="89"/>
    </location>
    <ligand>
        <name>Zn(2+)</name>
        <dbReference type="ChEBI" id="CHEBI:29105"/>
    </ligand>
</feature>
<dbReference type="EMBL" id="CP053073">
    <property type="protein sequence ID" value="QJR13284.1"/>
    <property type="molecule type" value="Genomic_DNA"/>
</dbReference>
<evidence type="ECO:0000259" key="8">
    <source>
        <dbReference type="PROSITE" id="PS51371"/>
    </source>
</evidence>
<keyword evidence="5" id="KW-0479">Metal-binding</keyword>
<dbReference type="InParanoid" id="A0A6M4H468"/>
<dbReference type="Proteomes" id="UP000503096">
    <property type="component" value="Chromosome"/>
</dbReference>
<dbReference type="Gene3D" id="3.10.580.10">
    <property type="entry name" value="CBS-domain"/>
    <property type="match status" value="1"/>
</dbReference>
<dbReference type="CDD" id="cd04604">
    <property type="entry name" value="CBS_pair_SIS_assoc"/>
    <property type="match status" value="1"/>
</dbReference>
<name>A0A6M4H468_9PROT</name>
<organism evidence="10 11">
    <name type="scientific">Usitatibacter palustris</name>
    <dbReference type="NCBI Taxonomy" id="2732487"/>
    <lineage>
        <taxon>Bacteria</taxon>
        <taxon>Pseudomonadati</taxon>
        <taxon>Pseudomonadota</taxon>
        <taxon>Betaproteobacteria</taxon>
        <taxon>Nitrosomonadales</taxon>
        <taxon>Usitatibacteraceae</taxon>
        <taxon>Usitatibacter</taxon>
    </lineage>
</organism>
<dbReference type="KEGG" id="upl:DSM104440_00066"/>
<dbReference type="InterPro" id="IPR046342">
    <property type="entry name" value="CBS_dom_sf"/>
</dbReference>
<dbReference type="GO" id="GO:1901135">
    <property type="term" value="P:carbohydrate derivative metabolic process"/>
    <property type="evidence" value="ECO:0007669"/>
    <property type="project" value="InterPro"/>
</dbReference>
<keyword evidence="11" id="KW-1185">Reference proteome</keyword>
<evidence type="ECO:0000256" key="3">
    <source>
        <dbReference type="ARBA" id="ARBA00023122"/>
    </source>
</evidence>
<dbReference type="GO" id="GO:0005975">
    <property type="term" value="P:carbohydrate metabolic process"/>
    <property type="evidence" value="ECO:0007669"/>
    <property type="project" value="InterPro"/>
</dbReference>
<dbReference type="InterPro" id="IPR001347">
    <property type="entry name" value="SIS_dom"/>
</dbReference>
<evidence type="ECO:0000256" key="6">
    <source>
        <dbReference type="PIRSR" id="PIRSR004692-3"/>
    </source>
</evidence>
<feature type="domain" description="SIS" evidence="9">
    <location>
        <begin position="48"/>
        <end position="191"/>
    </location>
</feature>
<dbReference type="PIRSF" id="PIRSF004692">
    <property type="entry name" value="KdsD_KpsF"/>
    <property type="match status" value="1"/>
</dbReference>
<dbReference type="PROSITE" id="PS51464">
    <property type="entry name" value="SIS"/>
    <property type="match status" value="1"/>
</dbReference>
<evidence type="ECO:0000256" key="2">
    <source>
        <dbReference type="ARBA" id="ARBA00022737"/>
    </source>
</evidence>
<evidence type="ECO:0000256" key="7">
    <source>
        <dbReference type="PROSITE-ProRule" id="PRU00703"/>
    </source>
</evidence>
<feature type="domain" description="CBS" evidence="8">
    <location>
        <begin position="217"/>
        <end position="275"/>
    </location>
</feature>
<dbReference type="CDD" id="cd05014">
    <property type="entry name" value="SIS_Kpsf"/>
    <property type="match status" value="1"/>
</dbReference>
<evidence type="ECO:0000256" key="1">
    <source>
        <dbReference type="ARBA" id="ARBA00008165"/>
    </source>
</evidence>
<dbReference type="InterPro" id="IPR035474">
    <property type="entry name" value="SIS_Kpsf"/>
</dbReference>
<dbReference type="AlphaFoldDB" id="A0A6M4H468"/>
<dbReference type="FunFam" id="3.40.50.10490:FF:000011">
    <property type="entry name" value="Arabinose 5-phosphate isomerase"/>
    <property type="match status" value="1"/>
</dbReference>
<evidence type="ECO:0000256" key="5">
    <source>
        <dbReference type="PIRSR" id="PIRSR004692-2"/>
    </source>
</evidence>
<keyword evidence="10" id="KW-0413">Isomerase</keyword>
<keyword evidence="5" id="KW-0862">Zinc</keyword>
<dbReference type="PANTHER" id="PTHR42745:SF1">
    <property type="entry name" value="ARABINOSE 5-PHOSPHATE ISOMERASE KDSD"/>
    <property type="match status" value="1"/>
</dbReference>
<feature type="site" description="Catalytically relevant" evidence="6">
    <location>
        <position position="159"/>
    </location>
</feature>
<dbReference type="InterPro" id="IPR000644">
    <property type="entry name" value="CBS_dom"/>
</dbReference>
<dbReference type="InterPro" id="IPR046348">
    <property type="entry name" value="SIS_dom_sf"/>
</dbReference>
<sequence length="337" mass="35302">MPNVLQAPAATDTAHLLELAKDVLDIEARAVDALKARLGKEFLAAHAAVRALEGTNGRVVVMGMGKSGHIASKIAATLASTGTPAFFVHPAEASHGDLGMITKDDVVIAISYSGESGEILAILPLLKRRGATIIAMTGRARSTLAREADVHLDVAVEKEACPLELAPTASTTATLALGDALAMALLDSKGFRSEDFAQHHPGGALGRKLLVHVSDIMRKGDQLPINKPDDSLAAAILEMSAKGIGMTAIVDPGMKLIGIFTDGDLRRVLEKHDSIKTLRVGDVMTKNPRTIAPEKLAAEAAQVLEKQSLGGRLVAVDPEGRLVGALTFHDLLAEGII</sequence>
<protein>
    <submittedName>
        <fullName evidence="10">Arabinose 5-phosphate isomerase KdsD</fullName>
        <ecNumber evidence="10">5.3.1.13</ecNumber>
    </submittedName>
</protein>
<reference evidence="10 11" key="1">
    <citation type="submission" date="2020-04" db="EMBL/GenBank/DDBJ databases">
        <title>Usitatibacter rugosus gen. nov., sp. nov. and Usitatibacter palustris sp. nov., novel members of Usitatibacteraceae fam. nov. within the order Nitrosomonadales isolated from soil.</title>
        <authorList>
            <person name="Huber K.J."/>
            <person name="Neumann-Schaal M."/>
            <person name="Geppert A."/>
            <person name="Luckner M."/>
            <person name="Wanner G."/>
            <person name="Overmann J."/>
        </authorList>
    </citation>
    <scope>NUCLEOTIDE SEQUENCE [LARGE SCALE GENOMIC DNA]</scope>
    <source>
        <strain evidence="10 11">Swamp67</strain>
    </source>
</reference>